<evidence type="ECO:0000313" key="2">
    <source>
        <dbReference type="EMBL" id="CAF9932531.1"/>
    </source>
</evidence>
<dbReference type="Proteomes" id="UP000664534">
    <property type="component" value="Unassembled WGS sequence"/>
</dbReference>
<sequence length="362" mass="40805">MMHRRGAQNELAHESSAPTRIVQVKWTKAQFEMLNYSIVEFATSFIQANQIRGISVTHKSVVCYWNLLVWTLYGEGSRTGNRLESQADSPRFHKFCIQHELLREPQEIDEEGYGFRLSGREITPSEKKKWPGVLIMETCSDANSTTDDRREFLIPLVGLRALKHVEYSTLARSILQANPGSELTYSDMQLLWDAIIHKAYNFVCACEREAKAMESMAIDGYTEEQYDELVRQVRGVPQPALGNKRTYDGSSSEDDSNESAQSPSEQLKKRRRRGTRVHSWGPKFKSGQPAFVVAASHPDPAPIVPLPKSPIAVTKPAVPPHSNDESQEQATWPEVNTMQTGQSRGSRTGKKVLLSEVRSMLN</sequence>
<evidence type="ECO:0000313" key="3">
    <source>
        <dbReference type="Proteomes" id="UP000664534"/>
    </source>
</evidence>
<dbReference type="OrthoDB" id="10446139at2759"/>
<protein>
    <submittedName>
        <fullName evidence="2">Uncharacterized protein</fullName>
    </submittedName>
</protein>
<name>A0A8H3FUK5_9LECA</name>
<evidence type="ECO:0000256" key="1">
    <source>
        <dbReference type="SAM" id="MobiDB-lite"/>
    </source>
</evidence>
<comment type="caution">
    <text evidence="2">The sequence shown here is derived from an EMBL/GenBank/DDBJ whole genome shotgun (WGS) entry which is preliminary data.</text>
</comment>
<organism evidence="2 3">
    <name type="scientific">Imshaugia aleurites</name>
    <dbReference type="NCBI Taxonomy" id="172621"/>
    <lineage>
        <taxon>Eukaryota</taxon>
        <taxon>Fungi</taxon>
        <taxon>Dikarya</taxon>
        <taxon>Ascomycota</taxon>
        <taxon>Pezizomycotina</taxon>
        <taxon>Lecanoromycetes</taxon>
        <taxon>OSLEUM clade</taxon>
        <taxon>Lecanoromycetidae</taxon>
        <taxon>Lecanorales</taxon>
        <taxon>Lecanorineae</taxon>
        <taxon>Parmeliaceae</taxon>
        <taxon>Imshaugia</taxon>
    </lineage>
</organism>
<feature type="region of interest" description="Disordered" evidence="1">
    <location>
        <begin position="233"/>
        <end position="283"/>
    </location>
</feature>
<feature type="compositionally biased region" description="Polar residues" evidence="1">
    <location>
        <begin position="328"/>
        <end position="346"/>
    </location>
</feature>
<accession>A0A8H3FUK5</accession>
<feature type="region of interest" description="Disordered" evidence="1">
    <location>
        <begin position="315"/>
        <end position="349"/>
    </location>
</feature>
<reference evidence="2" key="1">
    <citation type="submission" date="2021-03" db="EMBL/GenBank/DDBJ databases">
        <authorList>
            <person name="Tagirdzhanova G."/>
        </authorList>
    </citation>
    <scope>NUCLEOTIDE SEQUENCE</scope>
</reference>
<gene>
    <name evidence="2" type="ORF">IMSHALPRED_008910</name>
</gene>
<proteinExistence type="predicted"/>
<keyword evidence="3" id="KW-1185">Reference proteome</keyword>
<dbReference type="EMBL" id="CAJPDT010000066">
    <property type="protein sequence ID" value="CAF9932531.1"/>
    <property type="molecule type" value="Genomic_DNA"/>
</dbReference>
<dbReference type="AlphaFoldDB" id="A0A8H3FUK5"/>